<dbReference type="Pfam" id="PF16165">
    <property type="entry name" value="Ferlin_C"/>
    <property type="match status" value="1"/>
</dbReference>
<sequence>MRWYTLPNYPTRGVCLLRYCEKMSYPAPLLTALGDDDAEIKMFGVTVRLKEIEGIAGNIVGLLGRPLQRVALYILLKIGLVPEHVETRPLLNEEGVECGRLQMFVDIMPHDLGRIPPPVDIAPRRPLRYQLRVVVWSLRNVILSKTSMGKQVGDLYVRCFLNGSKKEESTDVHYGSSDGSASFNWRFVIDFDYYKWERKIALYGKKHLMRKSKKILIEPILNVQIWDRNKFMKKDGYVGQLSVNLLQFPEAEMDTKGSPMTGSPPSERPCACVRAAAFCIDTHCCTRKRPAQATPLRRAPPYKAANNHSFSLFEQQEIYGWWPCVSTVLPNELKLDFDARKKKDDDCDPKLQYLTGNVELQINLLTHEEASSEPVGRKRRKPNHSPYLPPPDRAHADHFWLTSRVKRLSEVLWRKCGKKCILISCLVLFVFAFIVSFINLLPDILIGFIFG</sequence>
<reference evidence="9" key="1">
    <citation type="journal article" date="2011" name="Genome Res.">
        <title>Deep small RNA sequencing from the nematode Ascaris reveals conservation, functional diversification, and novel developmental profiles.</title>
        <authorList>
            <person name="Wang J."/>
            <person name="Czech B."/>
            <person name="Crunk A."/>
            <person name="Wallace A."/>
            <person name="Mitreva M."/>
            <person name="Hannon G.J."/>
            <person name="Davis R.E."/>
        </authorList>
    </citation>
    <scope>NUCLEOTIDE SEQUENCE</scope>
</reference>
<keyword evidence="4 7" id="KW-1133">Transmembrane helix</keyword>
<dbReference type="InterPro" id="IPR032362">
    <property type="entry name" value="Ferlin_C"/>
</dbReference>
<dbReference type="AlphaFoldDB" id="F1KWF3"/>
<evidence type="ECO:0000256" key="1">
    <source>
        <dbReference type="ARBA" id="ARBA00004167"/>
    </source>
</evidence>
<dbReference type="GO" id="GO:0016020">
    <property type="term" value="C:membrane"/>
    <property type="evidence" value="ECO:0007669"/>
    <property type="project" value="UniProtKB-SubCell"/>
</dbReference>
<keyword evidence="3" id="KW-0677">Repeat</keyword>
<evidence type="ECO:0000256" key="2">
    <source>
        <dbReference type="ARBA" id="ARBA00022692"/>
    </source>
</evidence>
<organism evidence="9">
    <name type="scientific">Ascaris suum</name>
    <name type="common">Pig roundworm</name>
    <name type="synonym">Ascaris lumbricoides</name>
    <dbReference type="NCBI Taxonomy" id="6253"/>
    <lineage>
        <taxon>Eukaryota</taxon>
        <taxon>Metazoa</taxon>
        <taxon>Ecdysozoa</taxon>
        <taxon>Nematoda</taxon>
        <taxon>Chromadorea</taxon>
        <taxon>Rhabditida</taxon>
        <taxon>Spirurina</taxon>
        <taxon>Ascaridomorpha</taxon>
        <taxon>Ascaridoidea</taxon>
        <taxon>Ascarididae</taxon>
        <taxon>Ascaris</taxon>
    </lineage>
</organism>
<dbReference type="InterPro" id="IPR037725">
    <property type="entry name" value="C2F_Ferlin"/>
</dbReference>
<feature type="domain" description="C2" evidence="8">
    <location>
        <begin position="111"/>
        <end position="258"/>
    </location>
</feature>
<dbReference type="GO" id="GO:0061025">
    <property type="term" value="P:membrane fusion"/>
    <property type="evidence" value="ECO:0007669"/>
    <property type="project" value="TreeGrafter"/>
</dbReference>
<dbReference type="GO" id="GO:0007009">
    <property type="term" value="P:plasma membrane organization"/>
    <property type="evidence" value="ECO:0007669"/>
    <property type="project" value="TreeGrafter"/>
</dbReference>
<feature type="transmembrane region" description="Helical" evidence="7">
    <location>
        <begin position="421"/>
        <end position="450"/>
    </location>
</feature>
<evidence type="ECO:0000256" key="4">
    <source>
        <dbReference type="ARBA" id="ARBA00022989"/>
    </source>
</evidence>
<accession>F1KWF3</accession>
<comment type="subcellular location">
    <subcellularLocation>
        <location evidence="1">Membrane</location>
        <topology evidence="1">Single-pass membrane protein</topology>
    </subcellularLocation>
</comment>
<dbReference type="PANTHER" id="PTHR12546">
    <property type="entry name" value="FER-1-LIKE"/>
    <property type="match status" value="1"/>
</dbReference>
<keyword evidence="5 7" id="KW-0472">Membrane</keyword>
<protein>
    <submittedName>
        <fullName evidence="9">Sperm vesicle fusion protein fer-1</fullName>
    </submittedName>
</protein>
<dbReference type="InterPro" id="IPR035892">
    <property type="entry name" value="C2_domain_sf"/>
</dbReference>
<evidence type="ECO:0000256" key="6">
    <source>
        <dbReference type="SAM" id="MobiDB-lite"/>
    </source>
</evidence>
<evidence type="ECO:0000259" key="8">
    <source>
        <dbReference type="PROSITE" id="PS50004"/>
    </source>
</evidence>
<keyword evidence="2 7" id="KW-0812">Transmembrane</keyword>
<dbReference type="PROSITE" id="PS50004">
    <property type="entry name" value="C2"/>
    <property type="match status" value="1"/>
</dbReference>
<evidence type="ECO:0000313" key="9">
    <source>
        <dbReference type="EMBL" id="ADY42207.1"/>
    </source>
</evidence>
<name>F1KWF3_ASCSU</name>
<dbReference type="InterPro" id="IPR037721">
    <property type="entry name" value="Ferlin"/>
</dbReference>
<dbReference type="CDD" id="cd08374">
    <property type="entry name" value="C2F_Ferlin"/>
    <property type="match status" value="1"/>
</dbReference>
<feature type="region of interest" description="Disordered" evidence="6">
    <location>
        <begin position="369"/>
        <end position="390"/>
    </location>
</feature>
<evidence type="ECO:0000256" key="3">
    <source>
        <dbReference type="ARBA" id="ARBA00022737"/>
    </source>
</evidence>
<evidence type="ECO:0000256" key="5">
    <source>
        <dbReference type="ARBA" id="ARBA00023136"/>
    </source>
</evidence>
<dbReference type="Gene3D" id="2.60.40.150">
    <property type="entry name" value="C2 domain"/>
    <property type="match status" value="1"/>
</dbReference>
<evidence type="ECO:0000256" key="7">
    <source>
        <dbReference type="SAM" id="Phobius"/>
    </source>
</evidence>
<proteinExistence type="evidence at transcript level"/>
<dbReference type="SUPFAM" id="SSF49562">
    <property type="entry name" value="C2 domain (Calcium/lipid-binding domain, CaLB)"/>
    <property type="match status" value="1"/>
</dbReference>
<dbReference type="InterPro" id="IPR000008">
    <property type="entry name" value="C2_dom"/>
</dbReference>
<dbReference type="PANTHER" id="PTHR12546:SF33">
    <property type="entry name" value="SPERM VESICLE FUSION PROTEIN FER-1"/>
    <property type="match status" value="1"/>
</dbReference>
<dbReference type="EMBL" id="JI167011">
    <property type="protein sequence ID" value="ADY42207.1"/>
    <property type="molecule type" value="mRNA"/>
</dbReference>